<dbReference type="PANTHER" id="PTHR34153">
    <property type="entry name" value="SI:CH211-262H13.3-RELATED-RELATED"/>
    <property type="match status" value="1"/>
</dbReference>
<feature type="compositionally biased region" description="Basic and acidic residues" evidence="1">
    <location>
        <begin position="210"/>
        <end position="245"/>
    </location>
</feature>
<name>A0AAW1YUF5_CULAL</name>
<feature type="compositionally biased region" description="Basic and acidic residues" evidence="1">
    <location>
        <begin position="125"/>
        <end position="140"/>
    </location>
</feature>
<keyword evidence="3" id="KW-1185">Reference proteome</keyword>
<feature type="compositionally biased region" description="Basic and acidic residues" evidence="1">
    <location>
        <begin position="149"/>
        <end position="166"/>
    </location>
</feature>
<proteinExistence type="predicted"/>
<sequence length="396" mass="45174">MFHIVVFDNTNEVEVVPSIWMKNGECMWPPNKTDVAKAVKLQECPGDEWKPHKARIIFTSHDYNEARRKLLQAVDHTDIGSDGGNSPIKFKRRRMKYSLPSAPKISRQHTTPALDPGKQNSPKLHPKDHSTADIHRKDHSTPQVHPKGHSADDLHPKNHSTPDLHRSGYCTPELYSSDDSTPDLYPRGHSSPEHNPRGHSSPDLYPRGHSSPEHNPRDHSRHIITERCTSRHISSEIRPLRHASSEIHTSSSISTEIGRSSHASSESRRPSHAAPSLVPSKHTEPHQTREQTSSLQTSLLRNVLTKQEMMMDQLRIIFKTLQSMKSADETETVLDQNLLPLKDVSSLQEMEEQLHSNPDLQKQLVCWQIITFSKTEVTSFSVFHRHALYLWWHLPC</sequence>
<dbReference type="Proteomes" id="UP001479290">
    <property type="component" value="Unassembled WGS sequence"/>
</dbReference>
<accession>A0AAW1YUF5</accession>
<evidence type="ECO:0000313" key="3">
    <source>
        <dbReference type="Proteomes" id="UP001479290"/>
    </source>
</evidence>
<dbReference type="EMBL" id="JAWDJR010000024">
    <property type="protein sequence ID" value="KAK9952775.1"/>
    <property type="molecule type" value="Genomic_DNA"/>
</dbReference>
<evidence type="ECO:0000256" key="1">
    <source>
        <dbReference type="SAM" id="MobiDB-lite"/>
    </source>
</evidence>
<dbReference type="AlphaFoldDB" id="A0AAW1YUF5"/>
<evidence type="ECO:0000313" key="2">
    <source>
        <dbReference type="EMBL" id="KAK9952775.1"/>
    </source>
</evidence>
<dbReference type="PANTHER" id="PTHR34153:SF2">
    <property type="entry name" value="SI:CH211-262H13.3-RELATED"/>
    <property type="match status" value="1"/>
</dbReference>
<protein>
    <submittedName>
        <fullName evidence="2">Uncharacterized protein</fullName>
    </submittedName>
</protein>
<feature type="compositionally biased region" description="Low complexity" evidence="1">
    <location>
        <begin position="246"/>
        <end position="264"/>
    </location>
</feature>
<reference evidence="2 3" key="1">
    <citation type="submission" date="2024-05" db="EMBL/GenBank/DDBJ databases">
        <title>A high-quality chromosomal-level genome assembly of Topmouth culter (Culter alburnus).</title>
        <authorList>
            <person name="Zhao H."/>
        </authorList>
    </citation>
    <scope>NUCLEOTIDE SEQUENCE [LARGE SCALE GENOMIC DNA]</scope>
    <source>
        <strain evidence="2">CATC2023</strain>
        <tissue evidence="2">Muscle</tissue>
    </source>
</reference>
<organism evidence="2 3">
    <name type="scientific">Culter alburnus</name>
    <name type="common">Topmouth culter</name>
    <dbReference type="NCBI Taxonomy" id="194366"/>
    <lineage>
        <taxon>Eukaryota</taxon>
        <taxon>Metazoa</taxon>
        <taxon>Chordata</taxon>
        <taxon>Craniata</taxon>
        <taxon>Vertebrata</taxon>
        <taxon>Euteleostomi</taxon>
        <taxon>Actinopterygii</taxon>
        <taxon>Neopterygii</taxon>
        <taxon>Teleostei</taxon>
        <taxon>Ostariophysi</taxon>
        <taxon>Cypriniformes</taxon>
        <taxon>Xenocyprididae</taxon>
        <taxon>Xenocypridinae</taxon>
        <taxon>Culter</taxon>
    </lineage>
</organism>
<comment type="caution">
    <text evidence="2">The sequence shown here is derived from an EMBL/GenBank/DDBJ whole genome shotgun (WGS) entry which is preliminary data.</text>
</comment>
<feature type="region of interest" description="Disordered" evidence="1">
    <location>
        <begin position="99"/>
        <end position="297"/>
    </location>
</feature>
<gene>
    <name evidence="2" type="ORF">ABG768_018582</name>
</gene>